<gene>
    <name evidence="6" type="ORF">NCTC12722_03198</name>
</gene>
<dbReference type="EC" id="1.-.-.-" evidence="6"/>
<dbReference type="PROSITE" id="PS51387">
    <property type="entry name" value="FAD_PCMH"/>
    <property type="match status" value="1"/>
</dbReference>
<keyword evidence="3" id="KW-0274">FAD</keyword>
<sequence>MFDSIRHEPHDEVEAAEVIREAAGCQSPLRIEGGGTKSSAGRPVLADSVLSSVNLKGVVMYEPSELVIQARSGTSLDEIRALLQDNGQDLPFEPPNFYGLYGVRGRPTIGAVAAMNLSGSRRISVGAARDCLLGVRFVNGRGDIIKSGGRVMKNVTGLDLVKLMAGSWGTLGFLSEVTFKVLPSARVSKTLCLEGLSDVDGIEVLTTAMRSSYDVSGAAHIPEQDVDMPAQTLIRIEGSLASVEVRVGRLYAALREYGSVLCLDKERSAFVWAGIRELGPLRARQDEAVWRLSVPPDRASEVMAIIKSKLEGVRWYFDWSGGLVWVAVPSWLGSGCETIRAAVGQTSGYATLMRASEHVRRDIPVFQELSPALMAITRRLKNAFDPAGILNPHRMYDWI</sequence>
<dbReference type="InterPro" id="IPR036318">
    <property type="entry name" value="FAD-bd_PCMH-like_sf"/>
</dbReference>
<dbReference type="EMBL" id="UIGB01000001">
    <property type="protein sequence ID" value="SUU85980.1"/>
    <property type="molecule type" value="Genomic_DNA"/>
</dbReference>
<organism evidence="6 7">
    <name type="scientific">Afipia felis</name>
    <name type="common">Cat scratch disease bacillus</name>
    <dbReference type="NCBI Taxonomy" id="1035"/>
    <lineage>
        <taxon>Bacteria</taxon>
        <taxon>Pseudomonadati</taxon>
        <taxon>Pseudomonadota</taxon>
        <taxon>Alphaproteobacteria</taxon>
        <taxon>Hyphomicrobiales</taxon>
        <taxon>Nitrobacteraceae</taxon>
        <taxon>Afipia</taxon>
    </lineage>
</organism>
<dbReference type="Gene3D" id="1.10.45.10">
    <property type="entry name" value="Vanillyl-alcohol Oxidase, Chain A, domain 4"/>
    <property type="match status" value="1"/>
</dbReference>
<evidence type="ECO:0000256" key="1">
    <source>
        <dbReference type="ARBA" id="ARBA00001974"/>
    </source>
</evidence>
<keyword evidence="4 6" id="KW-0560">Oxidoreductase</keyword>
<dbReference type="Pfam" id="PF02913">
    <property type="entry name" value="FAD-oxidase_C"/>
    <property type="match status" value="1"/>
</dbReference>
<dbReference type="InterPro" id="IPR016166">
    <property type="entry name" value="FAD-bd_PCMH"/>
</dbReference>
<proteinExistence type="predicted"/>
<dbReference type="InterPro" id="IPR004113">
    <property type="entry name" value="FAD-bd_oxidored_4_C"/>
</dbReference>
<dbReference type="InterPro" id="IPR006094">
    <property type="entry name" value="Oxid_FAD_bind_N"/>
</dbReference>
<dbReference type="SUPFAM" id="SSF56176">
    <property type="entry name" value="FAD-binding/transporter-associated domain-like"/>
    <property type="match status" value="1"/>
</dbReference>
<reference evidence="6 7" key="1">
    <citation type="submission" date="2018-06" db="EMBL/GenBank/DDBJ databases">
        <authorList>
            <consortium name="Pathogen Informatics"/>
            <person name="Doyle S."/>
        </authorList>
    </citation>
    <scope>NUCLEOTIDE SEQUENCE [LARGE SCALE GENOMIC DNA]</scope>
    <source>
        <strain evidence="6 7">NCTC12722</strain>
    </source>
</reference>
<dbReference type="Proteomes" id="UP000254343">
    <property type="component" value="Unassembled WGS sequence"/>
</dbReference>
<evidence type="ECO:0000313" key="6">
    <source>
        <dbReference type="EMBL" id="SUU85980.1"/>
    </source>
</evidence>
<evidence type="ECO:0000259" key="5">
    <source>
        <dbReference type="PROSITE" id="PS51387"/>
    </source>
</evidence>
<accession>A0A380WAG3</accession>
<dbReference type="PANTHER" id="PTHR11748">
    <property type="entry name" value="D-LACTATE DEHYDROGENASE"/>
    <property type="match status" value="1"/>
</dbReference>
<dbReference type="NCBIfam" id="NF008439">
    <property type="entry name" value="PRK11282.1"/>
    <property type="match status" value="1"/>
</dbReference>
<name>A0A380WAG3_AFIFE</name>
<dbReference type="Pfam" id="PF01565">
    <property type="entry name" value="FAD_binding_4"/>
    <property type="match status" value="1"/>
</dbReference>
<comment type="cofactor">
    <cofactor evidence="1">
        <name>FAD</name>
        <dbReference type="ChEBI" id="CHEBI:57692"/>
    </cofactor>
</comment>
<dbReference type="Gene3D" id="3.30.465.10">
    <property type="match status" value="1"/>
</dbReference>
<dbReference type="GO" id="GO:0071949">
    <property type="term" value="F:FAD binding"/>
    <property type="evidence" value="ECO:0007669"/>
    <property type="project" value="InterPro"/>
</dbReference>
<dbReference type="GO" id="GO:0016491">
    <property type="term" value="F:oxidoreductase activity"/>
    <property type="evidence" value="ECO:0007669"/>
    <property type="project" value="UniProtKB-KW"/>
</dbReference>
<evidence type="ECO:0000256" key="4">
    <source>
        <dbReference type="ARBA" id="ARBA00023002"/>
    </source>
</evidence>
<keyword evidence="2" id="KW-0285">Flavoprotein</keyword>
<evidence type="ECO:0000256" key="3">
    <source>
        <dbReference type="ARBA" id="ARBA00022827"/>
    </source>
</evidence>
<dbReference type="InterPro" id="IPR016169">
    <property type="entry name" value="FAD-bd_PCMH_sub2"/>
</dbReference>
<feature type="domain" description="FAD-binding PCMH-type" evidence="5">
    <location>
        <begin position="1"/>
        <end position="184"/>
    </location>
</feature>
<dbReference type="PANTHER" id="PTHR11748:SF103">
    <property type="entry name" value="GLYCOLATE OXIDASE SUBUNIT GLCE"/>
    <property type="match status" value="1"/>
</dbReference>
<dbReference type="AlphaFoldDB" id="A0A380WAG3"/>
<dbReference type="InterPro" id="IPR016171">
    <property type="entry name" value="Vanillyl_alc_oxidase_C-sub2"/>
</dbReference>
<dbReference type="OrthoDB" id="9811557at2"/>
<evidence type="ECO:0000313" key="7">
    <source>
        <dbReference type="Proteomes" id="UP000254343"/>
    </source>
</evidence>
<dbReference type="RefSeq" id="WP_002716807.1">
    <property type="nucleotide sequence ID" value="NZ_UFSI01000001.1"/>
</dbReference>
<protein>
    <submittedName>
        <fullName evidence="6">Uncharacterized FAD-linked oxidoreductase Rv2280</fullName>
        <ecNumber evidence="6">1.-.-.-</ecNumber>
    </submittedName>
</protein>
<dbReference type="SUPFAM" id="SSF55103">
    <property type="entry name" value="FAD-linked oxidases, C-terminal domain"/>
    <property type="match status" value="1"/>
</dbReference>
<dbReference type="InterPro" id="IPR016164">
    <property type="entry name" value="FAD-linked_Oxase-like_C"/>
</dbReference>
<evidence type="ECO:0000256" key="2">
    <source>
        <dbReference type="ARBA" id="ARBA00022630"/>
    </source>
</evidence>